<dbReference type="KEGG" id="vg:80536253"/>
<dbReference type="EMBL" id="MK249269">
    <property type="protein sequence ID" value="QCQ85217.1"/>
    <property type="molecule type" value="Genomic_DNA"/>
</dbReference>
<dbReference type="RefSeq" id="YP_010798167.1">
    <property type="nucleotide sequence ID" value="NC_076342.1"/>
</dbReference>
<evidence type="ECO:0000313" key="6">
    <source>
        <dbReference type="EMBL" id="QCQ85217.1"/>
    </source>
</evidence>
<sequence>MAYRRSSVRRTSRRTRRSYGRTASRPRRTYSRKTYGRTKRRSYPRMTVRRILNKTSQKKSDTMMTWTNMRPDSSPGNTDFTPGPAELNGNPGTWSTMVFCPTARVSEDQQGVLGSKANTSMRTSATVFARGYRENLTLSTISGRGWQWRRICISMKGDTLNMGDNDPSTSPVFRETSQGYMRLITHGPAARVNDVLFKGTQNTDWQDVMTAPLDTRRIKVHSDKLYHIRSGNADGVTRHYKLWYPMNKNIYYEDDETGNEMQPSPFSVENNYGLGDYYIIDFFKSNRGNTDTDVLSIDATGRFYWHEK</sequence>
<dbReference type="EMBL" id="MK249239">
    <property type="protein sequence ID" value="QCQ85157.1"/>
    <property type="molecule type" value="Genomic_DNA"/>
</dbReference>
<evidence type="ECO:0000313" key="4">
    <source>
        <dbReference type="EMBL" id="QCQ85183.1"/>
    </source>
</evidence>
<evidence type="ECO:0000313" key="3">
    <source>
        <dbReference type="EMBL" id="QCQ85165.1"/>
    </source>
</evidence>
<name>A0A4P8PT48_9VIRU</name>
<feature type="compositionally biased region" description="Basic residues" evidence="1">
    <location>
        <begin position="1"/>
        <end position="52"/>
    </location>
</feature>
<evidence type="ECO:0000313" key="8">
    <source>
        <dbReference type="EMBL" id="QCQ85253.1"/>
    </source>
</evidence>
<evidence type="ECO:0000256" key="1">
    <source>
        <dbReference type="SAM" id="MobiDB-lite"/>
    </source>
</evidence>
<dbReference type="EMBL" id="MK249243">
    <property type="protein sequence ID" value="QCQ85165.1"/>
    <property type="molecule type" value="Genomic_DNA"/>
</dbReference>
<dbReference type="EMBL" id="MK249287">
    <property type="protein sequence ID" value="QCQ85253.1"/>
    <property type="molecule type" value="Genomic_DNA"/>
</dbReference>
<dbReference type="EMBL" id="MK249302">
    <property type="protein sequence ID" value="QCQ85283.1"/>
    <property type="molecule type" value="Genomic_DNA"/>
</dbReference>
<accession>A0A4P8PT48</accession>
<protein>
    <submittedName>
        <fullName evidence="5">Capsid protein</fullName>
    </submittedName>
</protein>
<dbReference type="EMBL" id="MK249252">
    <property type="protein sequence ID" value="QCQ85183.1"/>
    <property type="molecule type" value="Genomic_DNA"/>
</dbReference>
<evidence type="ECO:0000313" key="10">
    <source>
        <dbReference type="Proteomes" id="UP000677116"/>
    </source>
</evidence>
<organism evidence="5">
    <name type="scientific">Finch associated genomovirus 2</name>
    <dbReference type="NCBI Taxonomy" id="2576454"/>
    <lineage>
        <taxon>Viruses</taxon>
        <taxon>Monodnaviria</taxon>
        <taxon>Shotokuvirae</taxon>
        <taxon>Cressdnaviricota</taxon>
        <taxon>Repensiviricetes</taxon>
        <taxon>Geplafuvirales</taxon>
        <taxon>Genomoviridae</taxon>
        <taxon>Gemykibivirus</taxon>
        <taxon>Gemykibivirus haeme3</taxon>
    </lineage>
</organism>
<dbReference type="EMBL" id="MK249275">
    <property type="protein sequence ID" value="QCQ85229.1"/>
    <property type="molecule type" value="Genomic_DNA"/>
</dbReference>
<proteinExistence type="predicted"/>
<evidence type="ECO:0000313" key="7">
    <source>
        <dbReference type="EMBL" id="QCQ85229.1"/>
    </source>
</evidence>
<evidence type="ECO:0000313" key="5">
    <source>
        <dbReference type="EMBL" id="QCQ85215.1"/>
    </source>
</evidence>
<evidence type="ECO:0000313" key="2">
    <source>
        <dbReference type="EMBL" id="QCQ85157.1"/>
    </source>
</evidence>
<dbReference type="Proteomes" id="UP000677116">
    <property type="component" value="Segment"/>
</dbReference>
<reference evidence="5" key="1">
    <citation type="submission" date="2018-12" db="EMBL/GenBank/DDBJ databases">
        <title>Genomoviruses associated with Haemorhous mexicanus across urban and rural habitats.</title>
        <authorList>
            <person name="Schmidlin K."/>
            <person name="Khalifeh A."/>
            <person name="Smith K."/>
            <person name="Kraberger S."/>
            <person name="Fontenele R.S."/>
            <person name="McGraw K.J."/>
            <person name="Sepp T."/>
            <person name="Varsani A."/>
        </authorList>
    </citation>
    <scope>NUCLEOTIDE SEQUENCE</scope>
    <source>
        <strain evidence="2">A2N_B</strain>
        <strain evidence="3">A3N_D</strain>
        <strain evidence="4">A4P_A</strain>
        <strain evidence="5">E36N_A</strain>
        <strain evidence="6">E36P_A</strain>
        <strain evidence="7">E45P_A</strain>
        <strain evidence="8">E48N_B</strain>
        <strain evidence="9">S30N_A</strain>
    </source>
</reference>
<dbReference type="GeneID" id="80536253"/>
<dbReference type="EMBL" id="MK249268">
    <property type="protein sequence ID" value="QCQ85215.1"/>
    <property type="molecule type" value="Genomic_DNA"/>
</dbReference>
<keyword evidence="10" id="KW-1185">Reference proteome</keyword>
<feature type="compositionally biased region" description="Polar residues" evidence="1">
    <location>
        <begin position="62"/>
        <end position="79"/>
    </location>
</feature>
<feature type="region of interest" description="Disordered" evidence="1">
    <location>
        <begin position="1"/>
        <end position="79"/>
    </location>
</feature>
<evidence type="ECO:0000313" key="9">
    <source>
        <dbReference type="EMBL" id="QCQ85283.1"/>
    </source>
</evidence>